<dbReference type="InterPro" id="IPR025442">
    <property type="entry name" value="DUF4185"/>
</dbReference>
<dbReference type="AlphaFoldDB" id="A0A1X0CJR8"/>
<evidence type="ECO:0000313" key="2">
    <source>
        <dbReference type="EMBL" id="ORA60416.1"/>
    </source>
</evidence>
<evidence type="ECO:0000259" key="1">
    <source>
        <dbReference type="Pfam" id="PF13810"/>
    </source>
</evidence>
<evidence type="ECO:0000313" key="3">
    <source>
        <dbReference type="Proteomes" id="UP000192801"/>
    </source>
</evidence>
<name>A0A1X0CJR8_9MYCO</name>
<accession>A0A1X0CJR8</accession>
<dbReference type="OrthoDB" id="4789771at2"/>
<organism evidence="2 3">
    <name type="scientific">Mycolicibacterium insubricum</name>
    <dbReference type="NCBI Taxonomy" id="444597"/>
    <lineage>
        <taxon>Bacteria</taxon>
        <taxon>Bacillati</taxon>
        <taxon>Actinomycetota</taxon>
        <taxon>Actinomycetes</taxon>
        <taxon>Mycobacteriales</taxon>
        <taxon>Mycobacteriaceae</taxon>
        <taxon>Mycolicibacterium</taxon>
    </lineage>
</organism>
<dbReference type="EMBL" id="MVHS01000115">
    <property type="protein sequence ID" value="ORA60416.1"/>
    <property type="molecule type" value="Genomic_DNA"/>
</dbReference>
<keyword evidence="3" id="KW-1185">Reference proteome</keyword>
<dbReference type="Proteomes" id="UP000192801">
    <property type="component" value="Unassembled WGS sequence"/>
</dbReference>
<comment type="caution">
    <text evidence="2">The sequence shown here is derived from an EMBL/GenBank/DDBJ whole genome shotgun (WGS) entry which is preliminary data.</text>
</comment>
<dbReference type="Pfam" id="PF13810">
    <property type="entry name" value="DUF4185"/>
    <property type="match status" value="1"/>
</dbReference>
<gene>
    <name evidence="2" type="ORF">BST26_21530</name>
</gene>
<dbReference type="STRING" id="444597.BST26_21530"/>
<proteinExistence type="predicted"/>
<feature type="non-terminal residue" evidence="2">
    <location>
        <position position="1"/>
    </location>
</feature>
<feature type="domain" description="DUF4185" evidence="1">
    <location>
        <begin position="17"/>
        <end position="249"/>
    </location>
</feature>
<protein>
    <recommendedName>
        <fullName evidence="1">DUF4185 domain-containing protein</fullName>
    </recommendedName>
</protein>
<sequence length="255" mass="27551">LGVIGTDKPLLADPKAEGTSQLPAGVVSINRENYLLITTTKDLAPRSSRLVKADAGRGGWATVPGSVRDGGYADGTMSQISGYYDPVPTPDSPTGWVYIVANNFNRSAPVRLFRVRPAQFTDRTRWQGYSPAGWGKTPPPLWPDLVGEMSFKQIDGKAVLSYFNSSTGNMEIRVAADPTGLGTAPVTTVVVAADWPDPIDALGAPEDNALAQPYGGYLAPGSTLESMRVFVSQWNTTTRDRMPYRVLQYLVHPYS</sequence>
<dbReference type="RefSeq" id="WP_083034007.1">
    <property type="nucleotide sequence ID" value="NZ_MVHS01000115.1"/>
</dbReference>
<reference evidence="2 3" key="1">
    <citation type="submission" date="2016-12" db="EMBL/GenBank/DDBJ databases">
        <title>The new phylogeny of genus Mycobacterium.</title>
        <authorList>
            <person name="Tortoli E."/>
            <person name="Trovato A."/>
            <person name="Cirillo D.M."/>
        </authorList>
    </citation>
    <scope>NUCLEOTIDE SEQUENCE [LARGE SCALE GENOMIC DNA]</scope>
    <source>
        <strain evidence="2 3">DSM 45130</strain>
    </source>
</reference>